<feature type="transmembrane region" description="Helical" evidence="2">
    <location>
        <begin position="361"/>
        <end position="381"/>
    </location>
</feature>
<evidence type="ECO:0000313" key="3">
    <source>
        <dbReference type="EMBL" id="ECQ5996862.1"/>
    </source>
</evidence>
<keyword evidence="2" id="KW-0812">Transmembrane</keyword>
<keyword evidence="2" id="KW-0472">Membrane</keyword>
<keyword evidence="1" id="KW-0175">Coiled coil</keyword>
<feature type="transmembrane region" description="Helical" evidence="2">
    <location>
        <begin position="457"/>
        <end position="480"/>
    </location>
</feature>
<feature type="coiled-coil region" evidence="1">
    <location>
        <begin position="175"/>
        <end position="206"/>
    </location>
</feature>
<feature type="transmembrane region" description="Helical" evidence="2">
    <location>
        <begin position="500"/>
        <end position="518"/>
    </location>
</feature>
<organism evidence="3">
    <name type="scientific">Campylobacter jejuni</name>
    <dbReference type="NCBI Taxonomy" id="197"/>
    <lineage>
        <taxon>Bacteria</taxon>
        <taxon>Pseudomonadati</taxon>
        <taxon>Campylobacterota</taxon>
        <taxon>Epsilonproteobacteria</taxon>
        <taxon>Campylobacterales</taxon>
        <taxon>Campylobacteraceae</taxon>
        <taxon>Campylobacter</taxon>
    </lineage>
</organism>
<dbReference type="RefSeq" id="WP_100613942.1">
    <property type="nucleotide sequence ID" value="NZ_JARFMQ010000007.1"/>
</dbReference>
<proteinExistence type="predicted"/>
<dbReference type="EMBL" id="AAKBXL010000016">
    <property type="protein sequence ID" value="ECQ5996862.1"/>
    <property type="molecule type" value="Genomic_DNA"/>
</dbReference>
<feature type="transmembrane region" description="Helical" evidence="2">
    <location>
        <begin position="430"/>
        <end position="450"/>
    </location>
</feature>
<protein>
    <recommendedName>
        <fullName evidence="4">Pentapeptide repeat-containing protein</fullName>
    </recommendedName>
</protein>
<keyword evidence="2" id="KW-1133">Transmembrane helix</keyword>
<feature type="transmembrane region" description="Helical" evidence="2">
    <location>
        <begin position="296"/>
        <end position="316"/>
    </location>
</feature>
<name>A0A5Y8Y8S6_CAMJU</name>
<evidence type="ECO:0000256" key="2">
    <source>
        <dbReference type="SAM" id="Phobius"/>
    </source>
</evidence>
<reference evidence="3" key="1">
    <citation type="submission" date="2019-08" db="EMBL/GenBank/DDBJ databases">
        <authorList>
            <person name="Ashton P.M."/>
            <person name="Dallman T."/>
            <person name="Nair S."/>
            <person name="De Pinna E."/>
            <person name="Peters T."/>
            <person name="Grant K."/>
        </authorList>
    </citation>
    <scope>NUCLEOTIDE SEQUENCE</scope>
    <source>
        <strain evidence="3">265260</strain>
    </source>
</reference>
<evidence type="ECO:0000256" key="1">
    <source>
        <dbReference type="SAM" id="Coils"/>
    </source>
</evidence>
<sequence>MEEFDKEQAIADIAENLGISKEYVNFDENKKIYIIKDNNNLKKIHIKNFNYKLYERYNLSFTKCIFECEIKDTRGLSSDIENGIFFLKCEFENKILFFNLYFKNISFILCNFKNNTTFQACTFKTFCNFESSVFENFVSFDKSMFLDKVSFYNTHFHKVPNFSQAVFNGNLNAINANLNFTFDNLEEKIEQEYEEFNKNKKKEDQKSLDKFANDFRDSFRIFKNALIKDNNLLDASNFHKYELYCKEIELKQNWDKRGENVKNTTDLEKNVSRIRDFVDFLLLGFYRKLCDHHTDFLKVFNNLILLISLYILFIFVGSFEFDLEKKSIQNLNKTSDMFSYLTKVKEVIINFSFMQQYYNHILISFVAVCFICLIVIFYKIFKNIKLDFIIIKNIIFKDIIKSILILCVYLLFLLIILIYINIYIPKNQNNLNILSNIGIFFTFCIFYLWMVCLNTLFLRYIFICISYIIVIISMGANITILNPFIGKLINDKIFSNDPLFIYLTFAYTILIFLVLFSLQKTARKNSIVPS</sequence>
<dbReference type="AlphaFoldDB" id="A0A5Y8Y8S6"/>
<gene>
    <name evidence="3" type="ORF">FZV72_07885</name>
</gene>
<comment type="caution">
    <text evidence="3">The sequence shown here is derived from an EMBL/GenBank/DDBJ whole genome shotgun (WGS) entry which is preliminary data.</text>
</comment>
<accession>A0A5Y8Y8S6</accession>
<feature type="transmembrane region" description="Helical" evidence="2">
    <location>
        <begin position="402"/>
        <end position="424"/>
    </location>
</feature>
<evidence type="ECO:0008006" key="4">
    <source>
        <dbReference type="Google" id="ProtNLM"/>
    </source>
</evidence>